<dbReference type="Gene3D" id="3.30.565.10">
    <property type="entry name" value="Histidine kinase-like ATPase, C-terminal domain"/>
    <property type="match status" value="1"/>
</dbReference>
<gene>
    <name evidence="4" type="ORF">PV05_02169</name>
</gene>
<evidence type="ECO:0000313" key="4">
    <source>
        <dbReference type="EMBL" id="KIW62122.1"/>
    </source>
</evidence>
<evidence type="ECO:0000256" key="2">
    <source>
        <dbReference type="SAM" id="MobiDB-lite"/>
    </source>
</evidence>
<dbReference type="InterPro" id="IPR042120">
    <property type="entry name" value="MutL_C_dimsub"/>
</dbReference>
<evidence type="ECO:0000256" key="1">
    <source>
        <dbReference type="ARBA" id="ARBA00006082"/>
    </source>
</evidence>
<dbReference type="GO" id="GO:0006298">
    <property type="term" value="P:mismatch repair"/>
    <property type="evidence" value="ECO:0007669"/>
    <property type="project" value="InterPro"/>
</dbReference>
<dbReference type="Proteomes" id="UP000054342">
    <property type="component" value="Unassembled WGS sequence"/>
</dbReference>
<dbReference type="GO" id="GO:0016887">
    <property type="term" value="F:ATP hydrolysis activity"/>
    <property type="evidence" value="ECO:0007669"/>
    <property type="project" value="InterPro"/>
</dbReference>
<dbReference type="RefSeq" id="XP_013322706.1">
    <property type="nucleotide sequence ID" value="XM_013467252.1"/>
</dbReference>
<sequence>MTTTPSIALLPEDVQLGLSSAHDISSYEDVIEGLVRNALDADPTFLAIEVDFAKGYISSRDDGAGIKSHEFSEAGHLAKPYCTSKFDTPRVSYGSHGRFLSNLSSLSLLSISSRHLDDGFISRLVLYRGQVICRQLRLSIEDGGLEESGTHVEVRNLFGDVPVRLKQMSVRYSNEAGVDKTFDRLKLMLVGYLLARPRAQKLRVALKCGKRRYLHQDLGRGNCPTSSVNLVAATLHRANFLASASTESWRTLSLVTSKFAIRAAIAIEPVPFKTCQFISLGQFPLVREDKNNWMSDVVNEIISNSSFGAVEDTLTFQGMASGPRKIPNQQPAFGKYGKGVDRWPMFYIRIETRADTGVTLMHSSELLELDHQIDHLVNALETLTYQFLEDNGFKYRTRGKRKASLLSSEASPKNLSVASPVQGFNSACSRRGSDRSTLRHWHRVKSGRGLGAEDMSYGLSCSKPVNEDQAVAELPASVHNNNDNIDSRRVTSNQHGISNIRGETRFEQYVDQVGQQDDEARPIIWVNPRNGQPTRIHPRTGAHLLNRDGDVDRSLPPHLASGSLGRRLELRRAKTATLEAQPKGHLGLTTRLQKYKGLLDRRHTEKPIMSLTTHEIPPSDGGGRTAGTSNICSGKGLTLTKEALAAARVVGQVDHKFVLAMLPGCLMPSDGERGNILVLVDQHAADERVKYERLCQDICGSASTSLVTPLVFDIDENEATLFEQQQGYFQRWCVTYTIREGCSTRGGRQVYCVEVSALPTLIAERCRAEPKLLIDLLRSGIWSRRCRPSGEGSGDIPTNQRSDDGSAWFSDFAHCPTLMVEMLKSRSCRTAVMFNDELSLGECTELIQRLSRCTLPFQCAHGRPTLSVTVEVYDDQDFGSGGRAFTEDMGSSEQLGFGAAWDNWIGSG</sequence>
<dbReference type="Gene3D" id="3.30.1370.100">
    <property type="entry name" value="MutL, C-terminal domain, regulatory subdomain"/>
    <property type="match status" value="1"/>
</dbReference>
<organism evidence="4 5">
    <name type="scientific">Exophiala xenobiotica</name>
    <dbReference type="NCBI Taxonomy" id="348802"/>
    <lineage>
        <taxon>Eukaryota</taxon>
        <taxon>Fungi</taxon>
        <taxon>Dikarya</taxon>
        <taxon>Ascomycota</taxon>
        <taxon>Pezizomycotina</taxon>
        <taxon>Eurotiomycetes</taxon>
        <taxon>Chaetothyriomycetidae</taxon>
        <taxon>Chaetothyriales</taxon>
        <taxon>Herpotrichiellaceae</taxon>
        <taxon>Exophiala</taxon>
    </lineage>
</organism>
<dbReference type="Gene3D" id="3.30.1540.20">
    <property type="entry name" value="MutL, C-terminal domain, dimerisation subdomain"/>
    <property type="match status" value="1"/>
</dbReference>
<dbReference type="SUPFAM" id="SSF118116">
    <property type="entry name" value="DNA mismatch repair protein MutL"/>
    <property type="match status" value="2"/>
</dbReference>
<dbReference type="InterPro" id="IPR038973">
    <property type="entry name" value="MutL/Mlh/Pms-like"/>
</dbReference>
<dbReference type="SUPFAM" id="SSF55874">
    <property type="entry name" value="ATPase domain of HSP90 chaperone/DNA topoisomerase II/histidine kinase"/>
    <property type="match status" value="1"/>
</dbReference>
<accession>A0A0D2DIG9</accession>
<dbReference type="InterPro" id="IPR036890">
    <property type="entry name" value="HATPase_C_sf"/>
</dbReference>
<protein>
    <recommendedName>
        <fullName evidence="3">MutL C-terminal dimerisation domain-containing protein</fullName>
    </recommendedName>
</protein>
<name>A0A0D2DIG9_9EURO</name>
<dbReference type="GO" id="GO:0032300">
    <property type="term" value="C:mismatch repair complex"/>
    <property type="evidence" value="ECO:0007669"/>
    <property type="project" value="InterPro"/>
</dbReference>
<dbReference type="GeneID" id="25324077"/>
<dbReference type="InterPro" id="IPR014790">
    <property type="entry name" value="MutL_C"/>
</dbReference>
<keyword evidence="5" id="KW-1185">Reference proteome</keyword>
<dbReference type="PANTHER" id="PTHR10073">
    <property type="entry name" value="DNA MISMATCH REPAIR PROTEIN MLH, PMS, MUTL"/>
    <property type="match status" value="1"/>
</dbReference>
<dbReference type="EMBL" id="KN847317">
    <property type="protein sequence ID" value="KIW62122.1"/>
    <property type="molecule type" value="Genomic_DNA"/>
</dbReference>
<proteinExistence type="inferred from homology"/>
<feature type="region of interest" description="Disordered" evidence="2">
    <location>
        <begin position="547"/>
        <end position="567"/>
    </location>
</feature>
<dbReference type="Pfam" id="PF08676">
    <property type="entry name" value="MutL_C"/>
    <property type="match status" value="1"/>
</dbReference>
<dbReference type="InterPro" id="IPR037198">
    <property type="entry name" value="MutL_C_sf"/>
</dbReference>
<dbReference type="InterPro" id="IPR042121">
    <property type="entry name" value="MutL_C_regsub"/>
</dbReference>
<feature type="domain" description="MutL C-terminal dimerisation" evidence="3">
    <location>
        <begin position="649"/>
        <end position="838"/>
    </location>
</feature>
<dbReference type="Pfam" id="PF13589">
    <property type="entry name" value="HATPase_c_3"/>
    <property type="match status" value="1"/>
</dbReference>
<dbReference type="GO" id="GO:0140664">
    <property type="term" value="F:ATP-dependent DNA damage sensor activity"/>
    <property type="evidence" value="ECO:0007669"/>
    <property type="project" value="InterPro"/>
</dbReference>
<dbReference type="AlphaFoldDB" id="A0A0D2DIG9"/>
<dbReference type="OrthoDB" id="429932at2759"/>
<dbReference type="GO" id="GO:0005524">
    <property type="term" value="F:ATP binding"/>
    <property type="evidence" value="ECO:0007669"/>
    <property type="project" value="InterPro"/>
</dbReference>
<dbReference type="HOGENOM" id="CLU_005415_0_0_1"/>
<dbReference type="SMART" id="SM00853">
    <property type="entry name" value="MutL_C"/>
    <property type="match status" value="1"/>
</dbReference>
<evidence type="ECO:0000313" key="5">
    <source>
        <dbReference type="Proteomes" id="UP000054342"/>
    </source>
</evidence>
<dbReference type="PANTHER" id="PTHR10073:SF47">
    <property type="entry name" value="DNA MISMATCH REPAIR PROTEIN MLH3"/>
    <property type="match status" value="1"/>
</dbReference>
<comment type="similarity">
    <text evidence="1">Belongs to the DNA mismatch repair MutL/HexB family.</text>
</comment>
<dbReference type="STRING" id="348802.A0A0D2DIG9"/>
<reference evidence="4 5" key="1">
    <citation type="submission" date="2015-01" db="EMBL/GenBank/DDBJ databases">
        <title>The Genome Sequence of Exophiala xenobiotica CBS118157.</title>
        <authorList>
            <consortium name="The Broad Institute Genomics Platform"/>
            <person name="Cuomo C."/>
            <person name="de Hoog S."/>
            <person name="Gorbushina A."/>
            <person name="Stielow B."/>
            <person name="Teixiera M."/>
            <person name="Abouelleil A."/>
            <person name="Chapman S.B."/>
            <person name="Priest M."/>
            <person name="Young S.K."/>
            <person name="Wortman J."/>
            <person name="Nusbaum C."/>
            <person name="Birren B."/>
        </authorList>
    </citation>
    <scope>NUCLEOTIDE SEQUENCE [LARGE SCALE GENOMIC DNA]</scope>
    <source>
        <strain evidence="4 5">CBS 118157</strain>
    </source>
</reference>
<evidence type="ECO:0000259" key="3">
    <source>
        <dbReference type="SMART" id="SM00853"/>
    </source>
</evidence>